<evidence type="ECO:0000313" key="2">
    <source>
        <dbReference type="EMBL" id="QDT74392.1"/>
    </source>
</evidence>
<keyword evidence="2" id="KW-0808">Transferase</keyword>
<reference evidence="2 3" key="1">
    <citation type="submission" date="2019-02" db="EMBL/GenBank/DDBJ databases">
        <title>Deep-cultivation of Planctomycetes and their phenomic and genomic characterization uncovers novel biology.</title>
        <authorList>
            <person name="Wiegand S."/>
            <person name="Jogler M."/>
            <person name="Boedeker C."/>
            <person name="Pinto D."/>
            <person name="Vollmers J."/>
            <person name="Rivas-Marin E."/>
            <person name="Kohn T."/>
            <person name="Peeters S.H."/>
            <person name="Heuer A."/>
            <person name="Rast P."/>
            <person name="Oberbeckmann S."/>
            <person name="Bunk B."/>
            <person name="Jeske O."/>
            <person name="Meyerdierks A."/>
            <person name="Storesund J.E."/>
            <person name="Kallscheuer N."/>
            <person name="Luecker S."/>
            <person name="Lage O.M."/>
            <person name="Pohl T."/>
            <person name="Merkel B.J."/>
            <person name="Hornburger P."/>
            <person name="Mueller R.-W."/>
            <person name="Bruemmer F."/>
            <person name="Labrenz M."/>
            <person name="Spormann A.M."/>
            <person name="Op den Camp H."/>
            <person name="Overmann J."/>
            <person name="Amann R."/>
            <person name="Jetten M.S.M."/>
            <person name="Mascher T."/>
            <person name="Medema M.H."/>
            <person name="Devos D.P."/>
            <person name="Kaster A.-K."/>
            <person name="Ovreas L."/>
            <person name="Rohde M."/>
            <person name="Galperin M.Y."/>
            <person name="Jogler C."/>
        </authorList>
    </citation>
    <scope>NUCLEOTIDE SEQUENCE [LARGE SCALE GENOMIC DNA]</scope>
    <source>
        <strain evidence="2 3">I41</strain>
    </source>
</reference>
<dbReference type="Proteomes" id="UP000317909">
    <property type="component" value="Chromosome"/>
</dbReference>
<feature type="domain" description="Polyphosphate kinase-2-related" evidence="1">
    <location>
        <begin position="68"/>
        <end position="276"/>
    </location>
</feature>
<dbReference type="KEGG" id="llh:I41_35870"/>
<sequence length="290" mass="33549">MWRCVNYNLLDQWTSALALKRLAMAQPLIPGRQAPVNLADFDPRYVAGSWNKLTAQERIAENTAISGELAYRLYAENRRSVLLVLQGMDTSGKDGTIRAATTGINPLDFSIAAFKQPSVEELDHDFLWRIHKATPSRGRIGIFNRSHYEDVLVVRVHKLVPRSVWRARYEAINGFERHLTANGTTVLKCFLHISKDEQRQRLEARLADPTKRWKFSKADVEERKLWDDYQQAYEDALTRCNTEYAPWHVVPADRKWYRNLVVSNLLRETLEKMDPKFPPEEEGLDKIVVA</sequence>
<dbReference type="AlphaFoldDB" id="A0A517U190"/>
<gene>
    <name evidence="2" type="ORF">I41_35870</name>
</gene>
<dbReference type="OrthoDB" id="9775224at2"/>
<dbReference type="InterPro" id="IPR027417">
    <property type="entry name" value="P-loop_NTPase"/>
</dbReference>
<keyword evidence="3" id="KW-1185">Reference proteome</keyword>
<dbReference type="SUPFAM" id="SSF52540">
    <property type="entry name" value="P-loop containing nucleoside triphosphate hydrolases"/>
    <property type="match status" value="1"/>
</dbReference>
<organism evidence="2 3">
    <name type="scientific">Lacipirellula limnantheis</name>
    <dbReference type="NCBI Taxonomy" id="2528024"/>
    <lineage>
        <taxon>Bacteria</taxon>
        <taxon>Pseudomonadati</taxon>
        <taxon>Planctomycetota</taxon>
        <taxon>Planctomycetia</taxon>
        <taxon>Pirellulales</taxon>
        <taxon>Lacipirellulaceae</taxon>
        <taxon>Lacipirellula</taxon>
    </lineage>
</organism>
<evidence type="ECO:0000313" key="3">
    <source>
        <dbReference type="Proteomes" id="UP000317909"/>
    </source>
</evidence>
<name>A0A517U190_9BACT</name>
<protein>
    <submittedName>
        <fullName evidence="2">Polyphosphate kinase 2 (PPK2)</fullName>
    </submittedName>
</protein>
<dbReference type="GO" id="GO:0006797">
    <property type="term" value="P:polyphosphate metabolic process"/>
    <property type="evidence" value="ECO:0007669"/>
    <property type="project" value="InterPro"/>
</dbReference>
<dbReference type="NCBIfam" id="TIGR03709">
    <property type="entry name" value="PPK2_rel_1"/>
    <property type="match status" value="1"/>
</dbReference>
<dbReference type="InterPro" id="IPR022488">
    <property type="entry name" value="PPK2-related"/>
</dbReference>
<dbReference type="PANTHER" id="PTHR34383">
    <property type="entry name" value="POLYPHOSPHATE:AMP PHOSPHOTRANSFERASE-RELATED"/>
    <property type="match status" value="1"/>
</dbReference>
<evidence type="ECO:0000259" key="1">
    <source>
        <dbReference type="Pfam" id="PF03976"/>
    </source>
</evidence>
<dbReference type="GO" id="GO:0016301">
    <property type="term" value="F:kinase activity"/>
    <property type="evidence" value="ECO:0007669"/>
    <property type="project" value="UniProtKB-KW"/>
</dbReference>
<accession>A0A517U190</accession>
<dbReference type="Gene3D" id="3.40.50.300">
    <property type="entry name" value="P-loop containing nucleotide triphosphate hydrolases"/>
    <property type="match status" value="1"/>
</dbReference>
<dbReference type="EMBL" id="CP036339">
    <property type="protein sequence ID" value="QDT74392.1"/>
    <property type="molecule type" value="Genomic_DNA"/>
</dbReference>
<dbReference type="PANTHER" id="PTHR34383:SF3">
    <property type="entry name" value="POLYPHOSPHATE:AMP PHOSPHOTRANSFERASE"/>
    <property type="match status" value="1"/>
</dbReference>
<keyword evidence="2" id="KW-0418">Kinase</keyword>
<dbReference type="GO" id="GO:0016776">
    <property type="term" value="F:phosphotransferase activity, phosphate group as acceptor"/>
    <property type="evidence" value="ECO:0007669"/>
    <property type="project" value="InterPro"/>
</dbReference>
<proteinExistence type="predicted"/>
<dbReference type="InterPro" id="IPR022300">
    <property type="entry name" value="PPK2-rel_1"/>
</dbReference>
<dbReference type="Pfam" id="PF03976">
    <property type="entry name" value="PPK2"/>
    <property type="match status" value="1"/>
</dbReference>